<sequence>MVGRDGRPDDRVVVVIRTVVAGWFLDRPGRSDGKWIGRCFSRSDAGRSFPARTAPSAVVRELACAAARLYSPARAAWSCAARRGRLWRGRPRDIASRVVTFGRADEMSFCRDFRRTESVLAKRGTFVSRPAVLRGLSADSR</sequence>
<proteinExistence type="predicted"/>
<dbReference type="AlphaFoldDB" id="A0A6D2IY56"/>
<dbReference type="EMBL" id="CACVBM020001160">
    <property type="protein sequence ID" value="CAA7035545.1"/>
    <property type="molecule type" value="Genomic_DNA"/>
</dbReference>
<organism evidence="1 2">
    <name type="scientific">Microthlaspi erraticum</name>
    <dbReference type="NCBI Taxonomy" id="1685480"/>
    <lineage>
        <taxon>Eukaryota</taxon>
        <taxon>Viridiplantae</taxon>
        <taxon>Streptophyta</taxon>
        <taxon>Embryophyta</taxon>
        <taxon>Tracheophyta</taxon>
        <taxon>Spermatophyta</taxon>
        <taxon>Magnoliopsida</taxon>
        <taxon>eudicotyledons</taxon>
        <taxon>Gunneridae</taxon>
        <taxon>Pentapetalae</taxon>
        <taxon>rosids</taxon>
        <taxon>malvids</taxon>
        <taxon>Brassicales</taxon>
        <taxon>Brassicaceae</taxon>
        <taxon>Coluteocarpeae</taxon>
        <taxon>Microthlaspi</taxon>
    </lineage>
</organism>
<keyword evidence="2" id="KW-1185">Reference proteome</keyword>
<name>A0A6D2IY56_9BRAS</name>
<gene>
    <name evidence="1" type="ORF">MERR_LOCUS22780</name>
</gene>
<evidence type="ECO:0000313" key="1">
    <source>
        <dbReference type="EMBL" id="CAA7035545.1"/>
    </source>
</evidence>
<comment type="caution">
    <text evidence="1">The sequence shown here is derived from an EMBL/GenBank/DDBJ whole genome shotgun (WGS) entry which is preliminary data.</text>
</comment>
<evidence type="ECO:0000313" key="2">
    <source>
        <dbReference type="Proteomes" id="UP000467841"/>
    </source>
</evidence>
<protein>
    <submittedName>
        <fullName evidence="1">Uncharacterized protein</fullName>
    </submittedName>
</protein>
<accession>A0A6D2IY56</accession>
<reference evidence="1" key="1">
    <citation type="submission" date="2020-01" db="EMBL/GenBank/DDBJ databases">
        <authorList>
            <person name="Mishra B."/>
        </authorList>
    </citation>
    <scope>NUCLEOTIDE SEQUENCE [LARGE SCALE GENOMIC DNA]</scope>
</reference>
<dbReference type="Proteomes" id="UP000467841">
    <property type="component" value="Unassembled WGS sequence"/>
</dbReference>